<evidence type="ECO:0000256" key="1">
    <source>
        <dbReference type="SAM" id="SignalP"/>
    </source>
</evidence>
<evidence type="ECO:0000313" key="3">
    <source>
        <dbReference type="Proteomes" id="UP000813385"/>
    </source>
</evidence>
<feature type="signal peptide" evidence="1">
    <location>
        <begin position="1"/>
        <end position="19"/>
    </location>
</feature>
<keyword evidence="1" id="KW-0732">Signal</keyword>
<gene>
    <name evidence="2" type="ORF">B0T11DRAFT_119651</name>
</gene>
<accession>A0A8K0T981</accession>
<reference evidence="2" key="1">
    <citation type="journal article" date="2021" name="Nat. Commun.">
        <title>Genetic determinants of endophytism in the Arabidopsis root mycobiome.</title>
        <authorList>
            <person name="Mesny F."/>
            <person name="Miyauchi S."/>
            <person name="Thiergart T."/>
            <person name="Pickel B."/>
            <person name="Atanasova L."/>
            <person name="Karlsson M."/>
            <person name="Huettel B."/>
            <person name="Barry K.W."/>
            <person name="Haridas S."/>
            <person name="Chen C."/>
            <person name="Bauer D."/>
            <person name="Andreopoulos W."/>
            <person name="Pangilinan J."/>
            <person name="LaButti K."/>
            <person name="Riley R."/>
            <person name="Lipzen A."/>
            <person name="Clum A."/>
            <person name="Drula E."/>
            <person name="Henrissat B."/>
            <person name="Kohler A."/>
            <person name="Grigoriev I.V."/>
            <person name="Martin F.M."/>
            <person name="Hacquard S."/>
        </authorList>
    </citation>
    <scope>NUCLEOTIDE SEQUENCE</scope>
    <source>
        <strain evidence="2">MPI-CAGE-AT-0016</strain>
    </source>
</reference>
<organism evidence="2 3">
    <name type="scientific">Plectosphaerella cucumerina</name>
    <dbReference type="NCBI Taxonomy" id="40658"/>
    <lineage>
        <taxon>Eukaryota</taxon>
        <taxon>Fungi</taxon>
        <taxon>Dikarya</taxon>
        <taxon>Ascomycota</taxon>
        <taxon>Pezizomycotina</taxon>
        <taxon>Sordariomycetes</taxon>
        <taxon>Hypocreomycetidae</taxon>
        <taxon>Glomerellales</taxon>
        <taxon>Plectosphaerellaceae</taxon>
        <taxon>Plectosphaerella</taxon>
    </lineage>
</organism>
<protein>
    <submittedName>
        <fullName evidence="2">Uncharacterized protein</fullName>
    </submittedName>
</protein>
<dbReference type="Proteomes" id="UP000813385">
    <property type="component" value="Unassembled WGS sequence"/>
</dbReference>
<feature type="chain" id="PRO_5035442067" evidence="1">
    <location>
        <begin position="20"/>
        <end position="357"/>
    </location>
</feature>
<proteinExistence type="predicted"/>
<evidence type="ECO:0000313" key="2">
    <source>
        <dbReference type="EMBL" id="KAH7353650.1"/>
    </source>
</evidence>
<name>A0A8K0T981_9PEZI</name>
<dbReference type="AlphaFoldDB" id="A0A8K0T981"/>
<dbReference type="EMBL" id="JAGPXD010000005">
    <property type="protein sequence ID" value="KAH7353650.1"/>
    <property type="molecule type" value="Genomic_DNA"/>
</dbReference>
<comment type="caution">
    <text evidence="2">The sequence shown here is derived from an EMBL/GenBank/DDBJ whole genome shotgun (WGS) entry which is preliminary data.</text>
</comment>
<keyword evidence="3" id="KW-1185">Reference proteome</keyword>
<sequence length="357" mass="37900">MRSSTSSSLLVVLLGTAAATCMPQAEPTSKCSHNNCLRAVIAGSFPDRPTRADCSSFLQKTVTPAAYTETIWETITPATATATSTSVETVTLQPTETLVQTVDVTQTVTTTVTSAPVLKRQVTVHPSVLPTYATACRSVEAYSSACSCIGISPTTITVATPTVKVTSTSTVTAQTTVGVVDTATITIPVTETGTATRTVTAVNTVVVQPPPWETFVIRASGGRVDGLYAYSWQFDESRVMLVQSFASREEATKFSLTSPNSGAHWTEQNAQLGRLTVGRGLGPFGALFNSDAAWSAQDSQIPLSCSLTPGNWELKCTLDGQNDFFFCDAWLGAVLQLGGVPQPSWNCDPVRLYAEYP</sequence>
<dbReference type="OrthoDB" id="5596743at2759"/>